<accession>A0A3M7BWG4</accession>
<name>A0A3M7BWG4_HORWE</name>
<keyword evidence="2" id="KW-0812">Transmembrane</keyword>
<keyword evidence="2" id="KW-0472">Membrane</keyword>
<proteinExistence type="predicted"/>
<feature type="compositionally biased region" description="Acidic residues" evidence="1">
    <location>
        <begin position="626"/>
        <end position="636"/>
    </location>
</feature>
<feature type="region of interest" description="Disordered" evidence="1">
    <location>
        <begin position="572"/>
        <end position="642"/>
    </location>
</feature>
<dbReference type="AlphaFoldDB" id="A0A3M7BWG4"/>
<dbReference type="Proteomes" id="UP000270230">
    <property type="component" value="Unassembled WGS sequence"/>
</dbReference>
<feature type="region of interest" description="Disordered" evidence="1">
    <location>
        <begin position="142"/>
        <end position="192"/>
    </location>
</feature>
<feature type="compositionally biased region" description="Basic and acidic residues" evidence="1">
    <location>
        <begin position="251"/>
        <end position="263"/>
    </location>
</feature>
<evidence type="ECO:0000313" key="4">
    <source>
        <dbReference type="Proteomes" id="UP000270230"/>
    </source>
</evidence>
<feature type="transmembrane region" description="Helical" evidence="2">
    <location>
        <begin position="95"/>
        <end position="117"/>
    </location>
</feature>
<comment type="caution">
    <text evidence="3">The sequence shown here is derived from an EMBL/GenBank/DDBJ whole genome shotgun (WGS) entry which is preliminary data.</text>
</comment>
<feature type="compositionally biased region" description="Pro residues" evidence="1">
    <location>
        <begin position="304"/>
        <end position="315"/>
    </location>
</feature>
<feature type="region of interest" description="Disordered" evidence="1">
    <location>
        <begin position="533"/>
        <end position="556"/>
    </location>
</feature>
<keyword evidence="2" id="KW-1133">Transmembrane helix</keyword>
<feature type="compositionally biased region" description="Low complexity" evidence="1">
    <location>
        <begin position="592"/>
        <end position="606"/>
    </location>
</feature>
<organism evidence="3 4">
    <name type="scientific">Hortaea werneckii</name>
    <name type="common">Black yeast</name>
    <name type="synonym">Cladosporium werneckii</name>
    <dbReference type="NCBI Taxonomy" id="91943"/>
    <lineage>
        <taxon>Eukaryota</taxon>
        <taxon>Fungi</taxon>
        <taxon>Dikarya</taxon>
        <taxon>Ascomycota</taxon>
        <taxon>Pezizomycotina</taxon>
        <taxon>Dothideomycetes</taxon>
        <taxon>Dothideomycetidae</taxon>
        <taxon>Mycosphaerellales</taxon>
        <taxon>Teratosphaeriaceae</taxon>
        <taxon>Hortaea</taxon>
    </lineage>
</organism>
<sequence length="642" mass="70145">MQPTCDRHWMSTLVEGVLGNMMRGTRESATNKAHGKPSMRLTILVPFILIVPHQVHALENLWTVDIDNGPAPPPKEGPPLSANATRDPAILPYQIIGILGAYLFTALFLVTLLLTIGRKLRKQALSMSNTARPMEMVKPMGRAFDPSPISPMSSKSGRSWYSPRRFKNKSPRSDAGSVRSAGPDTVSPGMDSVVSFDQGVIEADRVRRAEEMERLYAAVMAQDERKSAAASGKAVSVTANEVPAIVAPVAPEERASISPEKKARAPPRLITDAPNLRHLQVDPQQWSPRSPGTPKSPVRAIYPPDSPLPPMPSSPTSPLRAEYCTTPLSPQHRDQMDLHRPGEHETAHKHRTPSSSSNNSLNSFTSPGGRKLRKGLRNLKISAPLLQQNDNEDGARTPLSPRTYTNPGIPPEPPTAHTLESNYAPSTPGAASTKSWRYGDDCQPEQEQIDEIRRVPLAYPNRSGAYNYLNAPQAVTDAASVREDPTSTTRQNKQALRIDPVAATTSAPTAGLALRPAGSAANPRGTLPLRQMAMQQSQAQREAPDSRAPLSPMAWNSGYPLSAGPVKTTFLESRRDNLAPPRTGMATPYSPYMPFTPVTPVTPHLTTRAERRQRERDERKLHTAIEEEDKVADESDMWGSGY</sequence>
<feature type="compositionally biased region" description="Basic and acidic residues" evidence="1">
    <location>
        <begin position="607"/>
        <end position="625"/>
    </location>
</feature>
<evidence type="ECO:0000313" key="3">
    <source>
        <dbReference type="EMBL" id="RMY44202.1"/>
    </source>
</evidence>
<evidence type="ECO:0000256" key="2">
    <source>
        <dbReference type="SAM" id="Phobius"/>
    </source>
</evidence>
<dbReference type="VEuPathDB" id="FungiDB:BTJ68_03298"/>
<feature type="compositionally biased region" description="Polar residues" evidence="1">
    <location>
        <begin position="150"/>
        <end position="159"/>
    </location>
</feature>
<dbReference type="EMBL" id="QWIN01001074">
    <property type="protein sequence ID" value="RMY44202.1"/>
    <property type="molecule type" value="Genomic_DNA"/>
</dbReference>
<protein>
    <submittedName>
        <fullName evidence="3">Uncharacterized protein</fullName>
    </submittedName>
</protein>
<feature type="compositionally biased region" description="Low complexity" evidence="1">
    <location>
        <begin position="354"/>
        <end position="363"/>
    </location>
</feature>
<gene>
    <name evidence="3" type="ORF">D0865_10718</name>
</gene>
<feature type="region of interest" description="Disordered" evidence="1">
    <location>
        <begin position="251"/>
        <end position="444"/>
    </location>
</feature>
<feature type="compositionally biased region" description="Polar residues" evidence="1">
    <location>
        <begin position="418"/>
        <end position="435"/>
    </location>
</feature>
<reference evidence="3 4" key="1">
    <citation type="journal article" date="2018" name="BMC Genomics">
        <title>Genomic evidence for intraspecific hybridization in a clonal and extremely halotolerant yeast.</title>
        <authorList>
            <person name="Gostincar C."/>
            <person name="Stajich J.E."/>
            <person name="Zupancic J."/>
            <person name="Zalar P."/>
            <person name="Gunde-Cimerman N."/>
        </authorList>
    </citation>
    <scope>NUCLEOTIDE SEQUENCE [LARGE SCALE GENOMIC DNA]</scope>
    <source>
        <strain evidence="3 4">EXF-151</strain>
    </source>
</reference>
<dbReference type="OrthoDB" id="4524805at2759"/>
<evidence type="ECO:0000256" key="1">
    <source>
        <dbReference type="SAM" id="MobiDB-lite"/>
    </source>
</evidence>
<feature type="compositionally biased region" description="Basic and acidic residues" evidence="1">
    <location>
        <begin position="331"/>
        <end position="346"/>
    </location>
</feature>